<name>A0A9D4NED5_DREPO</name>
<comment type="caution">
    <text evidence="1">The sequence shown here is derived from an EMBL/GenBank/DDBJ whole genome shotgun (WGS) entry which is preliminary data.</text>
</comment>
<reference evidence="1" key="1">
    <citation type="journal article" date="2019" name="bioRxiv">
        <title>The Genome of the Zebra Mussel, Dreissena polymorpha: A Resource for Invasive Species Research.</title>
        <authorList>
            <person name="McCartney M.A."/>
            <person name="Auch B."/>
            <person name="Kono T."/>
            <person name="Mallez S."/>
            <person name="Zhang Y."/>
            <person name="Obille A."/>
            <person name="Becker A."/>
            <person name="Abrahante J.E."/>
            <person name="Garbe J."/>
            <person name="Badalamenti J.P."/>
            <person name="Herman A."/>
            <person name="Mangelson H."/>
            <person name="Liachko I."/>
            <person name="Sullivan S."/>
            <person name="Sone E.D."/>
            <person name="Koren S."/>
            <person name="Silverstein K.A.T."/>
            <person name="Beckman K.B."/>
            <person name="Gohl D.M."/>
        </authorList>
    </citation>
    <scope>NUCLEOTIDE SEQUENCE</scope>
    <source>
        <strain evidence="1">Duluth1</strain>
        <tissue evidence="1">Whole animal</tissue>
    </source>
</reference>
<organism evidence="1 2">
    <name type="scientific">Dreissena polymorpha</name>
    <name type="common">Zebra mussel</name>
    <name type="synonym">Mytilus polymorpha</name>
    <dbReference type="NCBI Taxonomy" id="45954"/>
    <lineage>
        <taxon>Eukaryota</taxon>
        <taxon>Metazoa</taxon>
        <taxon>Spiralia</taxon>
        <taxon>Lophotrochozoa</taxon>
        <taxon>Mollusca</taxon>
        <taxon>Bivalvia</taxon>
        <taxon>Autobranchia</taxon>
        <taxon>Heteroconchia</taxon>
        <taxon>Euheterodonta</taxon>
        <taxon>Imparidentia</taxon>
        <taxon>Neoheterodontei</taxon>
        <taxon>Myida</taxon>
        <taxon>Dreissenoidea</taxon>
        <taxon>Dreissenidae</taxon>
        <taxon>Dreissena</taxon>
    </lineage>
</organism>
<dbReference type="AlphaFoldDB" id="A0A9D4NED5"/>
<reference evidence="1" key="2">
    <citation type="submission" date="2020-11" db="EMBL/GenBank/DDBJ databases">
        <authorList>
            <person name="McCartney M.A."/>
            <person name="Auch B."/>
            <person name="Kono T."/>
            <person name="Mallez S."/>
            <person name="Becker A."/>
            <person name="Gohl D.M."/>
            <person name="Silverstein K.A.T."/>
            <person name="Koren S."/>
            <person name="Bechman K.B."/>
            <person name="Herman A."/>
            <person name="Abrahante J.E."/>
            <person name="Garbe J."/>
        </authorList>
    </citation>
    <scope>NUCLEOTIDE SEQUENCE</scope>
    <source>
        <strain evidence="1">Duluth1</strain>
        <tissue evidence="1">Whole animal</tissue>
    </source>
</reference>
<proteinExistence type="predicted"/>
<gene>
    <name evidence="1" type="ORF">DPMN_016909</name>
</gene>
<evidence type="ECO:0000313" key="1">
    <source>
        <dbReference type="EMBL" id="KAH3892781.1"/>
    </source>
</evidence>
<accession>A0A9D4NED5</accession>
<dbReference type="EMBL" id="JAIWYP010000001">
    <property type="protein sequence ID" value="KAH3892781.1"/>
    <property type="molecule type" value="Genomic_DNA"/>
</dbReference>
<protein>
    <submittedName>
        <fullName evidence="1">Uncharacterized protein</fullName>
    </submittedName>
</protein>
<evidence type="ECO:0000313" key="2">
    <source>
        <dbReference type="Proteomes" id="UP000828390"/>
    </source>
</evidence>
<sequence length="85" mass="9412">MTSPPKYHTAKYQSAMLTFVFVELHTAPVHPGLLRRSTGENRDDSWIFLSRSHYFPVPPRLKPANNPAVPVNPGLATVYPGEAPA</sequence>
<keyword evidence="2" id="KW-1185">Reference proteome</keyword>
<dbReference type="Proteomes" id="UP000828390">
    <property type="component" value="Unassembled WGS sequence"/>
</dbReference>